<dbReference type="RefSeq" id="WP_021635057.1">
    <property type="nucleotide sequence ID" value="NZ_CANNOQ010000042.1"/>
</dbReference>
<dbReference type="Proteomes" id="UP000260812">
    <property type="component" value="Unassembled WGS sequence"/>
</dbReference>
<accession>A0A3E3I3W0</accession>
<keyword evidence="1" id="KW-0472">Membrane</keyword>
<comment type="caution">
    <text evidence="4">The sequence shown here is derived from an EMBL/GenBank/DDBJ whole genome shotgun (WGS) entry which is preliminary data.</text>
</comment>
<dbReference type="SUPFAM" id="SSF55073">
    <property type="entry name" value="Nucleotide cyclase"/>
    <property type="match status" value="1"/>
</dbReference>
<dbReference type="PANTHER" id="PTHR46663">
    <property type="entry name" value="DIGUANYLATE CYCLASE DGCT-RELATED"/>
    <property type="match status" value="1"/>
</dbReference>
<dbReference type="CDD" id="cd00130">
    <property type="entry name" value="PAS"/>
    <property type="match status" value="1"/>
</dbReference>
<dbReference type="PROSITE" id="PS50887">
    <property type="entry name" value="GGDEF"/>
    <property type="match status" value="1"/>
</dbReference>
<feature type="transmembrane region" description="Helical" evidence="1">
    <location>
        <begin position="20"/>
        <end position="39"/>
    </location>
</feature>
<dbReference type="AlphaFoldDB" id="A0A3E3I3W0"/>
<dbReference type="EMBL" id="QVLV01000008">
    <property type="protein sequence ID" value="RGE59776.1"/>
    <property type="molecule type" value="Genomic_DNA"/>
</dbReference>
<dbReference type="InterPro" id="IPR000014">
    <property type="entry name" value="PAS"/>
</dbReference>
<dbReference type="NCBIfam" id="TIGR00229">
    <property type="entry name" value="sensory_box"/>
    <property type="match status" value="1"/>
</dbReference>
<feature type="transmembrane region" description="Helical" evidence="1">
    <location>
        <begin position="295"/>
        <end position="316"/>
    </location>
</feature>
<dbReference type="GeneID" id="97987824"/>
<dbReference type="PROSITE" id="PS50113">
    <property type="entry name" value="PAC"/>
    <property type="match status" value="1"/>
</dbReference>
<dbReference type="InterPro" id="IPR029787">
    <property type="entry name" value="Nucleotide_cyclase"/>
</dbReference>
<sequence length="617" mass="68833">MDKTKGKDLHKAVRNRGMVLIAIGTAVMGLAVFFLLHIYQNKNEEIFRTLIEENLTSTHQGQASDIRGIIRETGGLLEKLADVYADTAEGGGSGAYLEAIRELEYLYEVDYYPAEGLQEALKAAGLTEGGREIRNRLEKGETVVSDIFLHGGKEPVYVFSILAPAERDGSFTGVFCAYLNADLLLWTSEKQKYDHADNMLLRRGGELILDGSDYVEGLYNLYDDLEEMKIPVAKVELVRDAMQSDETRLVVLKSPRQGEFYMLTSPLGYNDWMLLSITHSNEVRGYAAPIMKNTVLLVAVLLIFLALLLGGGWCVYARQREKILHSQARYELLAEFSDTVLFIYDCAAKNLVFTPNITSRYQIPKSDVIRPFDGNALLTLLHPQDAEILRDMLKNTDQFGKNQAKSVTLRFLNREGEYRWMRCQGQLLQDKHGKPLSVVGKLSDVHEMKAKEQELIESSSADALTGALNRRAAQERIEELLTHVRCGFLFMLDVDDFKKINDSRGHTAGDALLVSLVEGIRKEFRQEDITGRIGGDEFVIFMPDTGDAAVACQKAESLLARLPALGEGMSVSIGIAAFPADGDTYQALYEKADAAMYQAKRLGKHRYSLFTEDSAGS</sequence>
<dbReference type="Gene3D" id="3.30.450.20">
    <property type="entry name" value="PAS domain"/>
    <property type="match status" value="1"/>
</dbReference>
<organism evidence="4 5">
    <name type="scientific">Eisenbergiella massiliensis</name>
    <dbReference type="NCBI Taxonomy" id="1720294"/>
    <lineage>
        <taxon>Bacteria</taxon>
        <taxon>Bacillati</taxon>
        <taxon>Bacillota</taxon>
        <taxon>Clostridia</taxon>
        <taxon>Lachnospirales</taxon>
        <taxon>Lachnospiraceae</taxon>
        <taxon>Eisenbergiella</taxon>
    </lineage>
</organism>
<feature type="domain" description="GGDEF" evidence="3">
    <location>
        <begin position="485"/>
        <end position="612"/>
    </location>
</feature>
<reference evidence="4" key="1">
    <citation type="submission" date="2018-08" db="EMBL/GenBank/DDBJ databases">
        <title>A genome reference for cultivated species of the human gut microbiota.</title>
        <authorList>
            <person name="Zou Y."/>
            <person name="Xue W."/>
            <person name="Luo G."/>
        </authorList>
    </citation>
    <scope>NUCLEOTIDE SEQUENCE [LARGE SCALE GENOMIC DNA]</scope>
    <source>
        <strain evidence="4">TF05-5AC</strain>
    </source>
</reference>
<dbReference type="InterPro" id="IPR035965">
    <property type="entry name" value="PAS-like_dom_sf"/>
</dbReference>
<proteinExistence type="predicted"/>
<evidence type="ECO:0000259" key="2">
    <source>
        <dbReference type="PROSITE" id="PS50113"/>
    </source>
</evidence>
<dbReference type="InterPro" id="IPR000160">
    <property type="entry name" value="GGDEF_dom"/>
</dbReference>
<dbReference type="CDD" id="cd01949">
    <property type="entry name" value="GGDEF"/>
    <property type="match status" value="1"/>
</dbReference>
<feature type="domain" description="PAC" evidence="2">
    <location>
        <begin position="405"/>
        <end position="457"/>
    </location>
</feature>
<dbReference type="NCBIfam" id="TIGR00254">
    <property type="entry name" value="GGDEF"/>
    <property type="match status" value="1"/>
</dbReference>
<protein>
    <submittedName>
        <fullName evidence="4">Diguanylate cyclase</fullName>
    </submittedName>
</protein>
<evidence type="ECO:0000313" key="4">
    <source>
        <dbReference type="EMBL" id="RGE59776.1"/>
    </source>
</evidence>
<dbReference type="InterPro" id="IPR000700">
    <property type="entry name" value="PAS-assoc_C"/>
</dbReference>
<name>A0A3E3I3W0_9FIRM</name>
<evidence type="ECO:0000313" key="5">
    <source>
        <dbReference type="Proteomes" id="UP000260812"/>
    </source>
</evidence>
<gene>
    <name evidence="4" type="ORF">DXC51_13310</name>
</gene>
<keyword evidence="5" id="KW-1185">Reference proteome</keyword>
<dbReference type="Gene3D" id="3.30.70.270">
    <property type="match status" value="1"/>
</dbReference>
<dbReference type="InterPro" id="IPR013655">
    <property type="entry name" value="PAS_fold_3"/>
</dbReference>
<evidence type="ECO:0000256" key="1">
    <source>
        <dbReference type="SAM" id="Phobius"/>
    </source>
</evidence>
<keyword evidence="1" id="KW-1133">Transmembrane helix</keyword>
<dbReference type="InterPro" id="IPR043128">
    <property type="entry name" value="Rev_trsase/Diguanyl_cyclase"/>
</dbReference>
<dbReference type="PANTHER" id="PTHR46663:SF4">
    <property type="entry name" value="DIGUANYLATE CYCLASE DGCT-RELATED"/>
    <property type="match status" value="1"/>
</dbReference>
<keyword evidence="1" id="KW-0812">Transmembrane</keyword>
<dbReference type="InterPro" id="IPR052163">
    <property type="entry name" value="DGC-Regulatory_Protein"/>
</dbReference>
<dbReference type="SUPFAM" id="SSF55785">
    <property type="entry name" value="PYP-like sensor domain (PAS domain)"/>
    <property type="match status" value="1"/>
</dbReference>
<dbReference type="SMART" id="SM00267">
    <property type="entry name" value="GGDEF"/>
    <property type="match status" value="1"/>
</dbReference>
<dbReference type="Pfam" id="PF08447">
    <property type="entry name" value="PAS_3"/>
    <property type="match status" value="1"/>
</dbReference>
<dbReference type="Pfam" id="PF00990">
    <property type="entry name" value="GGDEF"/>
    <property type="match status" value="1"/>
</dbReference>
<evidence type="ECO:0000259" key="3">
    <source>
        <dbReference type="PROSITE" id="PS50887"/>
    </source>
</evidence>